<evidence type="ECO:0000313" key="1">
    <source>
        <dbReference type="EMBL" id="CBI04807.1"/>
    </source>
</evidence>
<name>E6QC81_9ZZZZ</name>
<reference evidence="1" key="1">
    <citation type="submission" date="2009-10" db="EMBL/GenBank/DDBJ databases">
        <title>Diversity of trophic interactions inside an arsenic-rich microbial ecosystem.</title>
        <authorList>
            <person name="Bertin P.N."/>
            <person name="Heinrich-Salmeron A."/>
            <person name="Pelletier E."/>
            <person name="Goulhen-Chollet F."/>
            <person name="Arsene-Ploetze F."/>
            <person name="Gallien S."/>
            <person name="Calteau A."/>
            <person name="Vallenet D."/>
            <person name="Casiot C."/>
            <person name="Chane-Woon-Ming B."/>
            <person name="Giloteaux L."/>
            <person name="Barakat M."/>
            <person name="Bonnefoy V."/>
            <person name="Bruneel O."/>
            <person name="Chandler M."/>
            <person name="Cleiss J."/>
            <person name="Duran R."/>
            <person name="Elbaz-Poulichet F."/>
            <person name="Fonknechten N."/>
            <person name="Lauga B."/>
            <person name="Mornico D."/>
            <person name="Ortet P."/>
            <person name="Schaeffer C."/>
            <person name="Siguier P."/>
            <person name="Alexander Thil Smith A."/>
            <person name="Van Dorsselaer A."/>
            <person name="Weissenbach J."/>
            <person name="Medigue C."/>
            <person name="Le Paslier D."/>
        </authorList>
    </citation>
    <scope>NUCLEOTIDE SEQUENCE</scope>
</reference>
<accession>E6QC81</accession>
<proteinExistence type="predicted"/>
<dbReference type="AlphaFoldDB" id="E6QC81"/>
<sequence length="193" mass="21847">MSKTVIDRLPLPERQKTALRNARITQQCLADAVVQRDRLTQDEKAQYVERLIALQPQLAGNIAVLQRLCVDSATVEPLTDLLLMIIIALEKAHIDLPPASENLVERCYESVTTRIAQEGNPRLSPQQRSQTIQDYVEQHPEQWLLAYTFSLAKPLQESTEEDSVVIMLTATVFTFVEVFTALLHPYEGKVKAH</sequence>
<gene>
    <name evidence="1" type="ORF">CARN5_1677</name>
</gene>
<protein>
    <submittedName>
        <fullName evidence="1">Uncharacterized protein</fullName>
    </submittedName>
</protein>
<dbReference type="EMBL" id="CABP01000085">
    <property type="protein sequence ID" value="CBI04807.1"/>
    <property type="molecule type" value="Genomic_DNA"/>
</dbReference>
<organism evidence="1">
    <name type="scientific">mine drainage metagenome</name>
    <dbReference type="NCBI Taxonomy" id="410659"/>
    <lineage>
        <taxon>unclassified sequences</taxon>
        <taxon>metagenomes</taxon>
        <taxon>ecological metagenomes</taxon>
    </lineage>
</organism>
<comment type="caution">
    <text evidence="1">The sequence shown here is derived from an EMBL/GenBank/DDBJ whole genome shotgun (WGS) entry which is preliminary data.</text>
</comment>